<dbReference type="STRING" id="27835.A0A0N4XGI3"/>
<dbReference type="PANTHER" id="PTHR24096">
    <property type="entry name" value="LONG-CHAIN-FATTY-ACID--COA LIGASE"/>
    <property type="match status" value="1"/>
</dbReference>
<name>A0A0N4XGI3_NIPBR</name>
<gene>
    <name evidence="6" type="ORF">NBR_LOCUS1636</name>
</gene>
<dbReference type="PROSITE" id="PS00455">
    <property type="entry name" value="AMP_BINDING"/>
    <property type="match status" value="1"/>
</dbReference>
<evidence type="ECO:0000256" key="2">
    <source>
        <dbReference type="ARBA" id="ARBA00006432"/>
    </source>
</evidence>
<dbReference type="EMBL" id="UYSL01001403">
    <property type="protein sequence ID" value="VDL65195.1"/>
    <property type="molecule type" value="Genomic_DNA"/>
</dbReference>
<dbReference type="WBParaSite" id="NBR_0000163501-mRNA-1">
    <property type="protein sequence ID" value="NBR_0000163501-mRNA-1"/>
    <property type="gene ID" value="NBR_0000163501"/>
</dbReference>
<dbReference type="Proteomes" id="UP000271162">
    <property type="component" value="Unassembled WGS sequence"/>
</dbReference>
<keyword evidence="3" id="KW-0436">Ligase</keyword>
<dbReference type="GO" id="GO:0016405">
    <property type="term" value="F:CoA-ligase activity"/>
    <property type="evidence" value="ECO:0007669"/>
    <property type="project" value="TreeGrafter"/>
</dbReference>
<dbReference type="InterPro" id="IPR020845">
    <property type="entry name" value="AMP-binding_CS"/>
</dbReference>
<reference evidence="6 7" key="2">
    <citation type="submission" date="2018-11" db="EMBL/GenBank/DDBJ databases">
        <authorList>
            <consortium name="Pathogen Informatics"/>
        </authorList>
    </citation>
    <scope>NUCLEOTIDE SEQUENCE [LARGE SCALE GENOMIC DNA]</scope>
</reference>
<evidence type="ECO:0000259" key="5">
    <source>
        <dbReference type="Pfam" id="PF00501"/>
    </source>
</evidence>
<keyword evidence="7" id="KW-1185">Reference proteome</keyword>
<protein>
    <submittedName>
        <fullName evidence="8">AMP-binding domain-containing protein</fullName>
    </submittedName>
</protein>
<organism evidence="8">
    <name type="scientific">Nippostrongylus brasiliensis</name>
    <name type="common">Rat hookworm</name>
    <dbReference type="NCBI Taxonomy" id="27835"/>
    <lineage>
        <taxon>Eukaryota</taxon>
        <taxon>Metazoa</taxon>
        <taxon>Ecdysozoa</taxon>
        <taxon>Nematoda</taxon>
        <taxon>Chromadorea</taxon>
        <taxon>Rhabditida</taxon>
        <taxon>Rhabditina</taxon>
        <taxon>Rhabditomorpha</taxon>
        <taxon>Strongyloidea</taxon>
        <taxon>Heligmosomidae</taxon>
        <taxon>Nippostrongylus</taxon>
    </lineage>
</organism>
<evidence type="ECO:0000256" key="4">
    <source>
        <dbReference type="ARBA" id="ARBA00023140"/>
    </source>
</evidence>
<dbReference type="Pfam" id="PF00501">
    <property type="entry name" value="AMP-binding"/>
    <property type="match status" value="1"/>
</dbReference>
<evidence type="ECO:0000313" key="8">
    <source>
        <dbReference type="WBParaSite" id="NBR_0000163501-mRNA-1"/>
    </source>
</evidence>
<dbReference type="Gene3D" id="3.40.50.980">
    <property type="match status" value="2"/>
</dbReference>
<evidence type="ECO:0000313" key="7">
    <source>
        <dbReference type="Proteomes" id="UP000271162"/>
    </source>
</evidence>
<dbReference type="GO" id="GO:0005777">
    <property type="term" value="C:peroxisome"/>
    <property type="evidence" value="ECO:0007669"/>
    <property type="project" value="UniProtKB-SubCell"/>
</dbReference>
<proteinExistence type="inferred from homology"/>
<keyword evidence="4" id="KW-0576">Peroxisome</keyword>
<sequence length="152" mass="16939">MIILEELATGKELTHMNLPTELEPEDTAFVFFSSGTTGPPKPIRHSHRSLVAHLRQIRSVMDSNSDTYPFPCLRLGDRTHGVLPYFHAGGLLTVFCMLVQGATVVVNGKWNEEGFLRILQDHQVRQDVILSPTPRLNMSEDRGGEFLSLPGS</sequence>
<accession>A0A0N4XGI3</accession>
<comment type="subcellular location">
    <subcellularLocation>
        <location evidence="1">Peroxisome</location>
    </subcellularLocation>
</comment>
<reference evidence="8" key="1">
    <citation type="submission" date="2017-02" db="UniProtKB">
        <authorList>
            <consortium name="WormBaseParasite"/>
        </authorList>
    </citation>
    <scope>IDENTIFICATION</scope>
</reference>
<evidence type="ECO:0000256" key="1">
    <source>
        <dbReference type="ARBA" id="ARBA00004275"/>
    </source>
</evidence>
<dbReference type="InterPro" id="IPR000873">
    <property type="entry name" value="AMP-dep_synth/lig_dom"/>
</dbReference>
<dbReference type="PANTHER" id="PTHR24096:SF149">
    <property type="entry name" value="AMP-BINDING DOMAIN-CONTAINING PROTEIN-RELATED"/>
    <property type="match status" value="1"/>
</dbReference>
<dbReference type="AlphaFoldDB" id="A0A0N4XGI3"/>
<comment type="similarity">
    <text evidence="2">Belongs to the ATP-dependent AMP-binding enzyme family.</text>
</comment>
<evidence type="ECO:0000313" key="6">
    <source>
        <dbReference type="EMBL" id="VDL65195.1"/>
    </source>
</evidence>
<feature type="domain" description="AMP-dependent synthetase/ligase" evidence="5">
    <location>
        <begin position="18"/>
        <end position="125"/>
    </location>
</feature>
<evidence type="ECO:0000256" key="3">
    <source>
        <dbReference type="ARBA" id="ARBA00022598"/>
    </source>
</evidence>
<dbReference type="SUPFAM" id="SSF56801">
    <property type="entry name" value="Acetyl-CoA synthetase-like"/>
    <property type="match status" value="1"/>
</dbReference>